<gene>
    <name evidence="1" type="ORF">CALMAC_LOCUS20164</name>
</gene>
<keyword evidence="2" id="KW-1185">Reference proteome</keyword>
<feature type="non-terminal residue" evidence="1">
    <location>
        <position position="1"/>
    </location>
</feature>
<organism evidence="1 2">
    <name type="scientific">Callosobruchus maculatus</name>
    <name type="common">Southern cowpea weevil</name>
    <name type="synonym">Pulse bruchid</name>
    <dbReference type="NCBI Taxonomy" id="64391"/>
    <lineage>
        <taxon>Eukaryota</taxon>
        <taxon>Metazoa</taxon>
        <taxon>Ecdysozoa</taxon>
        <taxon>Arthropoda</taxon>
        <taxon>Hexapoda</taxon>
        <taxon>Insecta</taxon>
        <taxon>Pterygota</taxon>
        <taxon>Neoptera</taxon>
        <taxon>Endopterygota</taxon>
        <taxon>Coleoptera</taxon>
        <taxon>Polyphaga</taxon>
        <taxon>Cucujiformia</taxon>
        <taxon>Chrysomeloidea</taxon>
        <taxon>Chrysomelidae</taxon>
        <taxon>Bruchinae</taxon>
        <taxon>Bruchini</taxon>
        <taxon>Callosobruchus</taxon>
    </lineage>
</organism>
<evidence type="ECO:0000313" key="1">
    <source>
        <dbReference type="EMBL" id="VEN63306.1"/>
    </source>
</evidence>
<dbReference type="Proteomes" id="UP000410492">
    <property type="component" value="Unassembled WGS sequence"/>
</dbReference>
<evidence type="ECO:0000313" key="2">
    <source>
        <dbReference type="Proteomes" id="UP000410492"/>
    </source>
</evidence>
<accession>A0A653DSV0</accession>
<name>A0A653DSV0_CALMS</name>
<sequence length="78" mass="8985">KHRLKKTFRHLKFCKRNVGNANYFALLLPSVKKKVPSIAVAAALRELHTVVLRRQLRRLYSLVRLVVELTFTVKTTGA</sequence>
<protein>
    <submittedName>
        <fullName evidence="1">Uncharacterized protein</fullName>
    </submittedName>
</protein>
<proteinExistence type="predicted"/>
<dbReference type="AlphaFoldDB" id="A0A653DSV0"/>
<reference evidence="1 2" key="1">
    <citation type="submission" date="2019-01" db="EMBL/GenBank/DDBJ databases">
        <authorList>
            <person name="Sayadi A."/>
        </authorList>
    </citation>
    <scope>NUCLEOTIDE SEQUENCE [LARGE SCALE GENOMIC DNA]</scope>
</reference>
<dbReference type="EMBL" id="CAACVG010014504">
    <property type="protein sequence ID" value="VEN63306.1"/>
    <property type="molecule type" value="Genomic_DNA"/>
</dbReference>